<proteinExistence type="predicted"/>
<reference evidence="2" key="2">
    <citation type="journal article" date="2015" name="Data Brief">
        <title>Shoot transcriptome of the giant reed, Arundo donax.</title>
        <authorList>
            <person name="Barrero R.A."/>
            <person name="Guerrero F.D."/>
            <person name="Moolhuijzen P."/>
            <person name="Goolsby J.A."/>
            <person name="Tidwell J."/>
            <person name="Bellgard S.E."/>
            <person name="Bellgard M.I."/>
        </authorList>
    </citation>
    <scope>NUCLEOTIDE SEQUENCE</scope>
    <source>
        <tissue evidence="2">Shoot tissue taken approximately 20 cm above the soil surface</tissue>
    </source>
</reference>
<accession>A0A0A9BY47</accession>
<keyword evidence="1" id="KW-0472">Membrane</keyword>
<keyword evidence="1" id="KW-1133">Transmembrane helix</keyword>
<feature type="transmembrane region" description="Helical" evidence="1">
    <location>
        <begin position="12"/>
        <end position="33"/>
    </location>
</feature>
<evidence type="ECO:0000313" key="2">
    <source>
        <dbReference type="EMBL" id="JAD64182.1"/>
    </source>
</evidence>
<sequence length="61" mass="7053">MSHMAIDRLPRFFWGLFIVDSLGMHNSIFYALVISQNQLLFVFIILMMCSVATCHCRKDNG</sequence>
<organism evidence="2">
    <name type="scientific">Arundo donax</name>
    <name type="common">Giant reed</name>
    <name type="synonym">Donax arundinaceus</name>
    <dbReference type="NCBI Taxonomy" id="35708"/>
    <lineage>
        <taxon>Eukaryota</taxon>
        <taxon>Viridiplantae</taxon>
        <taxon>Streptophyta</taxon>
        <taxon>Embryophyta</taxon>
        <taxon>Tracheophyta</taxon>
        <taxon>Spermatophyta</taxon>
        <taxon>Magnoliopsida</taxon>
        <taxon>Liliopsida</taxon>
        <taxon>Poales</taxon>
        <taxon>Poaceae</taxon>
        <taxon>PACMAD clade</taxon>
        <taxon>Arundinoideae</taxon>
        <taxon>Arundineae</taxon>
        <taxon>Arundo</taxon>
    </lineage>
</organism>
<dbReference type="AlphaFoldDB" id="A0A0A9BY47"/>
<protein>
    <submittedName>
        <fullName evidence="2">Uncharacterized protein</fullName>
    </submittedName>
</protein>
<reference evidence="2" key="1">
    <citation type="submission" date="2014-09" db="EMBL/GenBank/DDBJ databases">
        <authorList>
            <person name="Magalhaes I.L.F."/>
            <person name="Oliveira U."/>
            <person name="Santos F.R."/>
            <person name="Vidigal T.H.D.A."/>
            <person name="Brescovit A.D."/>
            <person name="Santos A.J."/>
        </authorList>
    </citation>
    <scope>NUCLEOTIDE SEQUENCE</scope>
    <source>
        <tissue evidence="2">Shoot tissue taken approximately 20 cm above the soil surface</tissue>
    </source>
</reference>
<dbReference type="EMBL" id="GBRH01233713">
    <property type="protein sequence ID" value="JAD64182.1"/>
    <property type="molecule type" value="Transcribed_RNA"/>
</dbReference>
<name>A0A0A9BY47_ARUDO</name>
<feature type="transmembrane region" description="Helical" evidence="1">
    <location>
        <begin position="39"/>
        <end position="56"/>
    </location>
</feature>
<keyword evidence="1" id="KW-0812">Transmembrane</keyword>
<evidence type="ECO:0000256" key="1">
    <source>
        <dbReference type="SAM" id="Phobius"/>
    </source>
</evidence>